<protein>
    <submittedName>
        <fullName evidence="1">Uncharacterized protein</fullName>
    </submittedName>
</protein>
<evidence type="ECO:0000313" key="1">
    <source>
        <dbReference type="EMBL" id="AHC56602.1"/>
    </source>
</evidence>
<dbReference type="Proteomes" id="UP000018886">
    <property type="component" value="Segment"/>
</dbReference>
<evidence type="ECO:0000313" key="2">
    <source>
        <dbReference type="Proteomes" id="UP000018886"/>
    </source>
</evidence>
<sequence>MTLHVFDVTFNNAHDRGNVLDFPAKQYGRILVPQPYQDEVFGYVLLMDLPGNWQRASWYHGMICLDGWLVVIDPKKDTFIYDRITMPRLEPKEKENVRYGRRVIA</sequence>
<reference evidence="1 2" key="1">
    <citation type="journal article" date="2014" name="Virol. J.">
        <title>First genome sequences of Achromobacter phages reveal new members of the N4 family.</title>
        <authorList>
            <person name="Wittmann J."/>
            <person name="Dreiseikelmann B."/>
            <person name="Rohde M."/>
            <person name="Meier-Kolthoff J.P."/>
            <person name="Bunk B."/>
            <person name="Rohde C."/>
        </authorList>
    </citation>
    <scope>NUCLEOTIDE SEQUENCE [LARGE SCALE GENOMIC DNA]</scope>
</reference>
<accession>V9SJB2</accession>
<proteinExistence type="predicted"/>
<organism evidence="1 2">
    <name type="scientific">Achromobacter phage JWDelta</name>
    <dbReference type="NCBI Taxonomy" id="1416008"/>
    <lineage>
        <taxon>Viruses</taxon>
        <taxon>Duplodnaviria</taxon>
        <taxon>Heunggongvirae</taxon>
        <taxon>Uroviricota</taxon>
        <taxon>Caudoviricetes</taxon>
        <taxon>Schitoviridae</taxon>
        <taxon>Rothmandenesvirinae</taxon>
        <taxon>Jwalphavirus</taxon>
        <taxon>Jwalphavirus jwalpha</taxon>
    </lineage>
</organism>
<name>V9SJB2_9CAUD</name>
<gene>
    <name evidence="1" type="ORF">JJJA_0086</name>
</gene>
<dbReference type="EMBL" id="KF787094">
    <property type="protein sequence ID" value="AHC56602.1"/>
    <property type="molecule type" value="Genomic_DNA"/>
</dbReference>